<evidence type="ECO:0000313" key="10">
    <source>
        <dbReference type="Proteomes" id="UP000424527"/>
    </source>
</evidence>
<evidence type="ECO:0000259" key="7">
    <source>
        <dbReference type="PROSITE" id="PS50025"/>
    </source>
</evidence>
<dbReference type="PROSITE" id="PS01186">
    <property type="entry name" value="EGF_2"/>
    <property type="match status" value="3"/>
</dbReference>
<accession>A0A6G0J9K5</accession>
<dbReference type="Proteomes" id="UP000424527">
    <property type="component" value="Unassembled WGS sequence"/>
</dbReference>
<evidence type="ECO:0000256" key="2">
    <source>
        <dbReference type="ARBA" id="ARBA00022729"/>
    </source>
</evidence>
<dbReference type="EMBL" id="REGW02000001">
    <property type="protein sequence ID" value="KAE8300146.1"/>
    <property type="molecule type" value="Genomic_DNA"/>
</dbReference>
<protein>
    <submittedName>
        <fullName evidence="9">Slit-like protein 2 protein</fullName>
    </submittedName>
</protein>
<dbReference type="AlphaFoldDB" id="A0A6G0J9K5"/>
<evidence type="ECO:0000313" key="9">
    <source>
        <dbReference type="EMBL" id="KAE8300146.1"/>
    </source>
</evidence>
<keyword evidence="2" id="KW-0732">Signal</keyword>
<feature type="domain" description="Laminin G" evidence="7">
    <location>
        <begin position="1"/>
        <end position="134"/>
    </location>
</feature>
<keyword evidence="4 5" id="KW-1015">Disulfide bond</keyword>
<dbReference type="SMART" id="SM00282">
    <property type="entry name" value="LamG"/>
    <property type="match status" value="1"/>
</dbReference>
<dbReference type="InterPro" id="IPR001791">
    <property type="entry name" value="Laminin_G"/>
</dbReference>
<dbReference type="PROSITE" id="PS01185">
    <property type="entry name" value="CTCK_1"/>
    <property type="match status" value="1"/>
</dbReference>
<dbReference type="PROSITE" id="PS50025">
    <property type="entry name" value="LAM_G_DOMAIN"/>
    <property type="match status" value="1"/>
</dbReference>
<feature type="domain" description="EGF-like" evidence="8">
    <location>
        <begin position="149"/>
        <end position="185"/>
    </location>
</feature>
<comment type="caution">
    <text evidence="5">Lacks conserved residue(s) required for the propagation of feature annotation.</text>
</comment>
<sequence length="313" mass="33410">MELYRGRLRVSYDTGSYPPSAIYSVETVNDGSFHAVELVASDQTLSLSIDGGPPKSINSISKQSTLNIDSPLYLGGMPERASASGGLSSLQQSTGGRNGTSFHGCLRNLYINGKLQDLGAGLGPGAPGHRGFTCTCHPGWTGTLCDQQVNNPCDGNKCIHGTCLPINSYSYSCRCQPGFAGVLCDEQDQDAANPCSLSRCKHGKCRVSGLGKAYCECNSGYTGEACDREVACRGERVRDVYQRQQGYAACQTQEKVSRLECRGSCPGGAEGQGTCCTPLRSKRRKYTFQCTDGSSFVQEVEKVVKCGCTKCSS</sequence>
<reference evidence="9 10" key="1">
    <citation type="submission" date="2019-07" db="EMBL/GenBank/DDBJ databases">
        <title>Chromosome genome assembly for large yellow croaker.</title>
        <authorList>
            <person name="Xiao S."/>
        </authorList>
    </citation>
    <scope>NUCLEOTIDE SEQUENCE [LARGE SCALE GENOMIC DNA]</scope>
    <source>
        <strain evidence="9">JMULYC20181020</strain>
        <tissue evidence="9">Muscle</tissue>
    </source>
</reference>
<evidence type="ECO:0000256" key="3">
    <source>
        <dbReference type="ARBA" id="ARBA00022737"/>
    </source>
</evidence>
<evidence type="ECO:0000256" key="1">
    <source>
        <dbReference type="ARBA" id="ARBA00022536"/>
    </source>
</evidence>
<dbReference type="InterPro" id="IPR000742">
    <property type="entry name" value="EGF"/>
</dbReference>
<dbReference type="GO" id="GO:0005886">
    <property type="term" value="C:plasma membrane"/>
    <property type="evidence" value="ECO:0007669"/>
    <property type="project" value="TreeGrafter"/>
</dbReference>
<evidence type="ECO:0000259" key="6">
    <source>
        <dbReference type="PROSITE" id="PS01225"/>
    </source>
</evidence>
<dbReference type="GO" id="GO:0007219">
    <property type="term" value="P:Notch signaling pathway"/>
    <property type="evidence" value="ECO:0007669"/>
    <property type="project" value="TreeGrafter"/>
</dbReference>
<dbReference type="SMART" id="SM00041">
    <property type="entry name" value="CT"/>
    <property type="match status" value="1"/>
</dbReference>
<dbReference type="PANTHER" id="PTHR45836">
    <property type="entry name" value="SLIT HOMOLOG"/>
    <property type="match status" value="1"/>
</dbReference>
<feature type="domain" description="EGF-like" evidence="8">
    <location>
        <begin position="191"/>
        <end position="227"/>
    </location>
</feature>
<dbReference type="InterPro" id="IPR013320">
    <property type="entry name" value="ConA-like_dom_sf"/>
</dbReference>
<feature type="disulfide bond" evidence="5">
    <location>
        <begin position="153"/>
        <end position="163"/>
    </location>
</feature>
<proteinExistence type="predicted"/>
<keyword evidence="3" id="KW-0677">Repeat</keyword>
<dbReference type="PROSITE" id="PS00022">
    <property type="entry name" value="EGF_1"/>
    <property type="match status" value="3"/>
</dbReference>
<dbReference type="Pfam" id="PF00008">
    <property type="entry name" value="EGF"/>
    <property type="match status" value="1"/>
</dbReference>
<evidence type="ECO:0000259" key="8">
    <source>
        <dbReference type="PROSITE" id="PS50026"/>
    </source>
</evidence>
<dbReference type="GO" id="GO:0007411">
    <property type="term" value="P:axon guidance"/>
    <property type="evidence" value="ECO:0007669"/>
    <property type="project" value="TreeGrafter"/>
</dbReference>
<dbReference type="InterPro" id="IPR006207">
    <property type="entry name" value="Cys_knot_C"/>
</dbReference>
<dbReference type="Gene3D" id="2.60.120.200">
    <property type="match status" value="1"/>
</dbReference>
<dbReference type="Gene3D" id="2.10.25.10">
    <property type="entry name" value="Laminin"/>
    <property type="match status" value="2"/>
</dbReference>
<name>A0A6G0J9K5_LARCR</name>
<dbReference type="SUPFAM" id="SSF57196">
    <property type="entry name" value="EGF/Laminin"/>
    <property type="match status" value="2"/>
</dbReference>
<organism evidence="9 10">
    <name type="scientific">Larimichthys crocea</name>
    <name type="common">Large yellow croaker</name>
    <name type="synonym">Pseudosciaena crocea</name>
    <dbReference type="NCBI Taxonomy" id="215358"/>
    <lineage>
        <taxon>Eukaryota</taxon>
        <taxon>Metazoa</taxon>
        <taxon>Chordata</taxon>
        <taxon>Craniata</taxon>
        <taxon>Vertebrata</taxon>
        <taxon>Euteleostomi</taxon>
        <taxon>Actinopterygii</taxon>
        <taxon>Neopterygii</taxon>
        <taxon>Teleostei</taxon>
        <taxon>Neoteleostei</taxon>
        <taxon>Acanthomorphata</taxon>
        <taxon>Eupercaria</taxon>
        <taxon>Sciaenidae</taxon>
        <taxon>Larimichthys</taxon>
    </lineage>
</organism>
<gene>
    <name evidence="9" type="ORF">D5F01_LYC00282</name>
</gene>
<dbReference type="SUPFAM" id="SSF49899">
    <property type="entry name" value="Concanavalin A-like lectins/glucanases"/>
    <property type="match status" value="1"/>
</dbReference>
<dbReference type="GO" id="GO:0043235">
    <property type="term" value="C:receptor complex"/>
    <property type="evidence" value="ECO:0007669"/>
    <property type="project" value="TreeGrafter"/>
</dbReference>
<feature type="disulfide bond" evidence="5">
    <location>
        <begin position="175"/>
        <end position="184"/>
    </location>
</feature>
<comment type="caution">
    <text evidence="9">The sequence shown here is derived from an EMBL/GenBank/DDBJ whole genome shotgun (WGS) entry which is preliminary data.</text>
</comment>
<feature type="disulfide bond" evidence="5">
    <location>
        <begin position="195"/>
        <end position="205"/>
    </location>
</feature>
<keyword evidence="10" id="KW-1185">Reference proteome</keyword>
<dbReference type="PROSITE" id="PS01225">
    <property type="entry name" value="CTCK_2"/>
    <property type="match status" value="1"/>
</dbReference>
<dbReference type="PANTHER" id="PTHR45836:SF13">
    <property type="entry name" value="PROTEIN CRUMBS"/>
    <property type="match status" value="1"/>
</dbReference>
<dbReference type="GO" id="GO:0009986">
    <property type="term" value="C:cell surface"/>
    <property type="evidence" value="ECO:0007669"/>
    <property type="project" value="TreeGrafter"/>
</dbReference>
<dbReference type="PROSITE" id="PS50026">
    <property type="entry name" value="EGF_3"/>
    <property type="match status" value="2"/>
</dbReference>
<feature type="disulfide bond" evidence="5">
    <location>
        <begin position="217"/>
        <end position="226"/>
    </location>
</feature>
<dbReference type="Pfam" id="PF02210">
    <property type="entry name" value="Laminin_G_2"/>
    <property type="match status" value="1"/>
</dbReference>
<evidence type="ECO:0000256" key="5">
    <source>
        <dbReference type="PROSITE-ProRule" id="PRU00076"/>
    </source>
</evidence>
<dbReference type="CDD" id="cd00110">
    <property type="entry name" value="LamG"/>
    <property type="match status" value="1"/>
</dbReference>
<feature type="domain" description="CTCK" evidence="6">
    <location>
        <begin position="232"/>
        <end position="312"/>
    </location>
</feature>
<dbReference type="InterPro" id="IPR051355">
    <property type="entry name" value="Notch/Slit_guidance"/>
</dbReference>
<keyword evidence="1 5" id="KW-0245">EGF-like domain</keyword>
<dbReference type="SMART" id="SM00181">
    <property type="entry name" value="EGF"/>
    <property type="match status" value="3"/>
</dbReference>
<evidence type="ECO:0000256" key="4">
    <source>
        <dbReference type="ARBA" id="ARBA00023157"/>
    </source>
</evidence>